<sequence>MHLSNTVGGYTFFNDDFSQELEEPVYKDIQGFSENVFKQGEKILDPGSKTGLYPLYITYTFYKNELKKVYKNDLDVEQRIELWDKIVKEQIFVLTNSEMARSITQKTLIGYRKKPTNIRYKTDLSKILKGKNTKKEFINSMHQGKIFQKEEGESNMRFSVIDGNPPYQEKNTILDNQNNASSLYGHFIELGLDLNTRYESMVVPSRWMTGGKSEISTFRKRVLESKNLKTIFDHKEESDLFTNVEIKGGICYLLFEKQKNEKKQNTILLTKILIIMTLENLMNLILEQL</sequence>
<proteinExistence type="predicted"/>
<evidence type="ECO:0000259" key="1">
    <source>
        <dbReference type="Pfam" id="PF07669"/>
    </source>
</evidence>
<gene>
    <name evidence="2" type="ORF">MALL_0580</name>
</gene>
<evidence type="ECO:0000313" key="3">
    <source>
        <dbReference type="Proteomes" id="UP000004757"/>
    </source>
</evidence>
<keyword evidence="2" id="KW-0540">Nuclease</keyword>
<dbReference type="Pfam" id="PF07669">
    <property type="entry name" value="Eco57I"/>
    <property type="match status" value="1"/>
</dbReference>
<dbReference type="GO" id="GO:0009007">
    <property type="term" value="F:site-specific DNA-methyltransferase (adenine-specific) activity"/>
    <property type="evidence" value="ECO:0007669"/>
    <property type="project" value="UniProtKB-EC"/>
</dbReference>
<dbReference type="GO" id="GO:0004519">
    <property type="term" value="F:endonuclease activity"/>
    <property type="evidence" value="ECO:0007669"/>
    <property type="project" value="UniProtKB-KW"/>
</dbReference>
<keyword evidence="2" id="KW-0255">Endonuclease</keyword>
<dbReference type="RefSeq" id="WP_005683396.1">
    <property type="nucleotide sequence ID" value="NZ_ADNC01000007.1"/>
</dbReference>
<name>D4XVJ9_9BACT</name>
<keyword evidence="2" id="KW-0378">Hydrolase</keyword>
<protein>
    <submittedName>
        <fullName evidence="2">Eco57I restriction endonuclease</fullName>
    </submittedName>
</protein>
<dbReference type="InterPro" id="IPR029063">
    <property type="entry name" value="SAM-dependent_MTases_sf"/>
</dbReference>
<evidence type="ECO:0000313" key="2">
    <source>
        <dbReference type="EMBL" id="EFF41687.1"/>
    </source>
</evidence>
<comment type="caution">
    <text evidence="2">The sequence shown here is derived from an EMBL/GenBank/DDBJ whole genome shotgun (WGS) entry which is preliminary data.</text>
</comment>
<dbReference type="EMBL" id="ADNC01000007">
    <property type="protein sequence ID" value="EFF41687.1"/>
    <property type="molecule type" value="Genomic_DNA"/>
</dbReference>
<accession>D4XVJ9</accession>
<dbReference type="InterPro" id="IPR011639">
    <property type="entry name" value="MethylTrfase_TaqI-like_dom"/>
</dbReference>
<dbReference type="SUPFAM" id="SSF53335">
    <property type="entry name" value="S-adenosyl-L-methionine-dependent methyltransferases"/>
    <property type="match status" value="1"/>
</dbReference>
<dbReference type="GO" id="GO:0006304">
    <property type="term" value="P:DNA modification"/>
    <property type="evidence" value="ECO:0007669"/>
    <property type="project" value="InterPro"/>
</dbReference>
<dbReference type="AlphaFoldDB" id="D4XVJ9"/>
<dbReference type="OrthoDB" id="9813673at2"/>
<reference evidence="2 3" key="1">
    <citation type="submission" date="2010-03" db="EMBL/GenBank/DDBJ databases">
        <authorList>
            <person name="Glass J.I."/>
            <person name="Benders G.A."/>
            <person name="Durkin A.S."/>
            <person name="Farmerie W.G."/>
            <person name="Hlavinka K."/>
            <person name="Hostetler J."/>
            <person name="Jackson J."/>
            <person name="May M.A."/>
            <person name="Miller R.H."/>
            <person name="Paralanov V."/>
            <person name="Radune D."/>
            <person name="Szczypinski B."/>
            <person name="Brown D.R."/>
        </authorList>
    </citation>
    <scope>NUCLEOTIDE SEQUENCE [LARGE SCALE GENOMIC DNA]</scope>
    <source>
        <strain evidence="2 3">A21JP2</strain>
    </source>
</reference>
<dbReference type="eggNOG" id="COG1061">
    <property type="taxonomic scope" value="Bacteria"/>
</dbReference>
<keyword evidence="3" id="KW-1185">Reference proteome</keyword>
<feature type="domain" description="Type II methyltransferase M.TaqI-like" evidence="1">
    <location>
        <begin position="89"/>
        <end position="241"/>
    </location>
</feature>
<dbReference type="Proteomes" id="UP000004757">
    <property type="component" value="Unassembled WGS sequence"/>
</dbReference>
<dbReference type="Gene3D" id="3.40.50.150">
    <property type="entry name" value="Vaccinia Virus protein VP39"/>
    <property type="match status" value="1"/>
</dbReference>
<dbReference type="STRING" id="747682.MALL_0580"/>
<organism evidence="2 3">
    <name type="scientific">Mycoplasmopsis alligatoris A21JP2</name>
    <dbReference type="NCBI Taxonomy" id="747682"/>
    <lineage>
        <taxon>Bacteria</taxon>
        <taxon>Bacillati</taxon>
        <taxon>Mycoplasmatota</taxon>
        <taxon>Mycoplasmoidales</taxon>
        <taxon>Metamycoplasmataceae</taxon>
        <taxon>Mycoplasmopsis</taxon>
    </lineage>
</organism>